<dbReference type="Gene3D" id="1.25.40.10">
    <property type="entry name" value="Tetratricopeptide repeat domain"/>
    <property type="match status" value="1"/>
</dbReference>
<dbReference type="Proteomes" id="UP000681967">
    <property type="component" value="Unassembled WGS sequence"/>
</dbReference>
<dbReference type="AlphaFoldDB" id="A0A8S3CEN6"/>
<evidence type="ECO:0000313" key="1">
    <source>
        <dbReference type="EMBL" id="CAF4886734.1"/>
    </source>
</evidence>
<evidence type="ECO:0008006" key="3">
    <source>
        <dbReference type="Google" id="ProtNLM"/>
    </source>
</evidence>
<feature type="non-terminal residue" evidence="1">
    <location>
        <position position="58"/>
    </location>
</feature>
<evidence type="ECO:0000313" key="2">
    <source>
        <dbReference type="Proteomes" id="UP000681967"/>
    </source>
</evidence>
<comment type="caution">
    <text evidence="1">The sequence shown here is derived from an EMBL/GenBank/DDBJ whole genome shotgun (WGS) entry which is preliminary data.</text>
</comment>
<protein>
    <recommendedName>
        <fullName evidence="3">Tetratricopeptide repeat protein</fullName>
    </recommendedName>
</protein>
<name>A0A8S3CEN6_9BILA</name>
<dbReference type="SUPFAM" id="SSF48452">
    <property type="entry name" value="TPR-like"/>
    <property type="match status" value="1"/>
</dbReference>
<organism evidence="1 2">
    <name type="scientific">Rotaria magnacalcarata</name>
    <dbReference type="NCBI Taxonomy" id="392030"/>
    <lineage>
        <taxon>Eukaryota</taxon>
        <taxon>Metazoa</taxon>
        <taxon>Spiralia</taxon>
        <taxon>Gnathifera</taxon>
        <taxon>Rotifera</taxon>
        <taxon>Eurotatoria</taxon>
        <taxon>Bdelloidea</taxon>
        <taxon>Philodinida</taxon>
        <taxon>Philodinidae</taxon>
        <taxon>Rotaria</taxon>
    </lineage>
</organism>
<gene>
    <name evidence="1" type="ORF">BYL167_LOCUS51582</name>
</gene>
<dbReference type="EMBL" id="CAJOBH010163438">
    <property type="protein sequence ID" value="CAF4886734.1"/>
    <property type="molecule type" value="Genomic_DNA"/>
</dbReference>
<proteinExistence type="predicted"/>
<dbReference type="InterPro" id="IPR011990">
    <property type="entry name" value="TPR-like_helical_dom_sf"/>
</dbReference>
<sequence>MTLELLEKFSDALMNFENALQIQLKSLPSMDSNIAQTRIRMGFLYCRLEDADKASNEF</sequence>
<reference evidence="1" key="1">
    <citation type="submission" date="2021-02" db="EMBL/GenBank/DDBJ databases">
        <authorList>
            <person name="Nowell W R."/>
        </authorList>
    </citation>
    <scope>NUCLEOTIDE SEQUENCE</scope>
</reference>
<accession>A0A8S3CEN6</accession>